<comment type="caution">
    <text evidence="1">The sequence shown here is derived from an EMBL/GenBank/DDBJ whole genome shotgun (WGS) entry which is preliminary data.</text>
</comment>
<sequence>MSDALGVVPVGDTSLDAGGETTGVVSVAETVADGVGANASSLGDGSGM</sequence>
<protein>
    <recommendedName>
        <fullName evidence="3">Type A2 lantipeptide</fullName>
    </recommendedName>
</protein>
<accession>A0ABR9KP03</accession>
<keyword evidence="2" id="KW-1185">Reference proteome</keyword>
<evidence type="ECO:0008006" key="3">
    <source>
        <dbReference type="Google" id="ProtNLM"/>
    </source>
</evidence>
<dbReference type="Proteomes" id="UP000661607">
    <property type="component" value="Unassembled WGS sequence"/>
</dbReference>
<dbReference type="RefSeq" id="WP_192777927.1">
    <property type="nucleotide sequence ID" value="NZ_BAAASY010000006.1"/>
</dbReference>
<evidence type="ECO:0000313" key="1">
    <source>
        <dbReference type="EMBL" id="MBE1563338.1"/>
    </source>
</evidence>
<name>A0ABR9KP03_9ACTN</name>
<organism evidence="1 2">
    <name type="scientific">Nonomuraea africana</name>
    <dbReference type="NCBI Taxonomy" id="46171"/>
    <lineage>
        <taxon>Bacteria</taxon>
        <taxon>Bacillati</taxon>
        <taxon>Actinomycetota</taxon>
        <taxon>Actinomycetes</taxon>
        <taxon>Streptosporangiales</taxon>
        <taxon>Streptosporangiaceae</taxon>
        <taxon>Nonomuraea</taxon>
    </lineage>
</organism>
<proteinExistence type="predicted"/>
<dbReference type="EMBL" id="JADBEF010000001">
    <property type="protein sequence ID" value="MBE1563338.1"/>
    <property type="molecule type" value="Genomic_DNA"/>
</dbReference>
<evidence type="ECO:0000313" key="2">
    <source>
        <dbReference type="Proteomes" id="UP000661607"/>
    </source>
</evidence>
<reference evidence="1 2" key="1">
    <citation type="submission" date="2020-10" db="EMBL/GenBank/DDBJ databases">
        <title>Sequencing the genomes of 1000 actinobacteria strains.</title>
        <authorList>
            <person name="Klenk H.-P."/>
        </authorList>
    </citation>
    <scope>NUCLEOTIDE SEQUENCE [LARGE SCALE GENOMIC DNA]</scope>
    <source>
        <strain evidence="1 2">DSM 43748</strain>
    </source>
</reference>
<gene>
    <name evidence="1" type="ORF">H4W81_006117</name>
</gene>